<feature type="transmembrane region" description="Helical" evidence="6">
    <location>
        <begin position="6"/>
        <end position="31"/>
    </location>
</feature>
<protein>
    <submittedName>
        <fullName evidence="7">Cytochrome c oxidase assembly protein</fullName>
    </submittedName>
</protein>
<keyword evidence="2" id="KW-1003">Cell membrane</keyword>
<sequence length="270" mass="30068">MAHDTHLLTLVGTSLFVLLTLALWFAYVLGVRAQRRRRKPWQCWRIVSFSLGCGLLVVAFSPSMVEWGHADLRGHMAQHLLLGMFAPIALMLGAPGTLLLRSVPVVTARRITEFADRVPVRCLSHPVTALLLNVGAMYVLYLTPLYQLSFSEPLLHIWLHLHFVLAGYLFSWSIAGPDPAPHRPGMRMRLAVLFVAIAAHTVLGKLMYAYGFPRDAGHDLAEIEAAAQLMYYGGDFAELLLAVVFFAAWYRRRKLPETVSESGQHTAGHG</sequence>
<feature type="transmembrane region" description="Helical" evidence="6">
    <location>
        <begin position="122"/>
        <end position="143"/>
    </location>
</feature>
<keyword evidence="5 6" id="KW-0472">Membrane</keyword>
<evidence type="ECO:0000256" key="5">
    <source>
        <dbReference type="ARBA" id="ARBA00023136"/>
    </source>
</evidence>
<feature type="transmembrane region" description="Helical" evidence="6">
    <location>
        <begin position="230"/>
        <end position="250"/>
    </location>
</feature>
<keyword evidence="8" id="KW-1185">Reference proteome</keyword>
<comment type="subcellular location">
    <subcellularLocation>
        <location evidence="1">Cell membrane</location>
        <topology evidence="1">Multi-pass membrane protein</topology>
    </subcellularLocation>
</comment>
<feature type="transmembrane region" description="Helical" evidence="6">
    <location>
        <begin position="155"/>
        <end position="176"/>
    </location>
</feature>
<dbReference type="Proteomes" id="UP000831189">
    <property type="component" value="Chromosome"/>
</dbReference>
<keyword evidence="3 6" id="KW-0812">Transmembrane</keyword>
<evidence type="ECO:0000313" key="7">
    <source>
        <dbReference type="EMBL" id="UPQ83041.1"/>
    </source>
</evidence>
<organism evidence="7 8">
    <name type="scientific">Pseudomonas knackmussii</name>
    <dbReference type="NCBI Taxonomy" id="65741"/>
    <lineage>
        <taxon>Bacteria</taxon>
        <taxon>Pseudomonadati</taxon>
        <taxon>Pseudomonadota</taxon>
        <taxon>Gammaproteobacteria</taxon>
        <taxon>Pseudomonadales</taxon>
        <taxon>Pseudomonadaceae</taxon>
        <taxon>Pseudomonas</taxon>
    </lineage>
</organism>
<evidence type="ECO:0000313" key="8">
    <source>
        <dbReference type="Proteomes" id="UP000831189"/>
    </source>
</evidence>
<gene>
    <name evidence="7" type="ORF">M0M42_01090</name>
</gene>
<name>A0ABY4KQ95_9PSED</name>
<keyword evidence="4 6" id="KW-1133">Transmembrane helix</keyword>
<evidence type="ECO:0000256" key="3">
    <source>
        <dbReference type="ARBA" id="ARBA00022692"/>
    </source>
</evidence>
<dbReference type="InterPro" id="IPR019108">
    <property type="entry name" value="Caa3_assmbl_CtaG-rel"/>
</dbReference>
<evidence type="ECO:0000256" key="2">
    <source>
        <dbReference type="ARBA" id="ARBA00022475"/>
    </source>
</evidence>
<dbReference type="Pfam" id="PF09678">
    <property type="entry name" value="Caa3_CtaG"/>
    <property type="match status" value="1"/>
</dbReference>
<reference evidence="7 8" key="1">
    <citation type="submission" date="2022-04" db="EMBL/GenBank/DDBJ databases">
        <title>Pseudomonas knackmussii B09-2.</title>
        <authorList>
            <person name="Deng Y."/>
        </authorList>
    </citation>
    <scope>NUCLEOTIDE SEQUENCE [LARGE SCALE GENOMIC DNA]</scope>
    <source>
        <strain evidence="7 8">B09-2</strain>
    </source>
</reference>
<evidence type="ECO:0000256" key="6">
    <source>
        <dbReference type="SAM" id="Phobius"/>
    </source>
</evidence>
<accession>A0ABY4KQ95</accession>
<dbReference type="EMBL" id="CP096208">
    <property type="protein sequence ID" value="UPQ83041.1"/>
    <property type="molecule type" value="Genomic_DNA"/>
</dbReference>
<feature type="transmembrane region" description="Helical" evidence="6">
    <location>
        <begin position="43"/>
        <end position="60"/>
    </location>
</feature>
<feature type="transmembrane region" description="Helical" evidence="6">
    <location>
        <begin position="80"/>
        <end position="101"/>
    </location>
</feature>
<evidence type="ECO:0000256" key="1">
    <source>
        <dbReference type="ARBA" id="ARBA00004651"/>
    </source>
</evidence>
<evidence type="ECO:0000256" key="4">
    <source>
        <dbReference type="ARBA" id="ARBA00022989"/>
    </source>
</evidence>
<proteinExistence type="predicted"/>
<feature type="transmembrane region" description="Helical" evidence="6">
    <location>
        <begin position="188"/>
        <end position="210"/>
    </location>
</feature>